<keyword evidence="2" id="KW-1185">Reference proteome</keyword>
<evidence type="ECO:0000313" key="1">
    <source>
        <dbReference type="EMBL" id="RAN97242.1"/>
    </source>
</evidence>
<dbReference type="EMBL" id="PXXW01000028">
    <property type="protein sequence ID" value="RAN97242.1"/>
    <property type="molecule type" value="Genomic_DNA"/>
</dbReference>
<dbReference type="CDD" id="cd12952">
    <property type="entry name" value="MMP_ACEL2062"/>
    <property type="match status" value="1"/>
</dbReference>
<sequence length="127" mass="14208">MPHASGTMGEVPVEMSRERFEELVGEALDEVPEELLGLMNNVVILVEDDPPPGEVDLLGLYEGYALTERGWDYAGVLPDRIFIYRRPILRICDNDEDVVDEVAVTVVHEIAHHFGIDDARLHALGWG</sequence>
<evidence type="ECO:0000313" key="2">
    <source>
        <dbReference type="Proteomes" id="UP000249334"/>
    </source>
</evidence>
<dbReference type="InterPro" id="IPR010428">
    <property type="entry name" value="Zincin_1"/>
</dbReference>
<dbReference type="Gene3D" id="3.30.2010.20">
    <property type="match status" value="1"/>
</dbReference>
<dbReference type="Proteomes" id="UP000249334">
    <property type="component" value="Unassembled WGS sequence"/>
</dbReference>
<name>A0ABX9CHR9_9ACTN</name>
<evidence type="ECO:0008006" key="3">
    <source>
        <dbReference type="Google" id="ProtNLM"/>
    </source>
</evidence>
<organism evidence="1 2">
    <name type="scientific">Micromonospora saelicesensis</name>
    <dbReference type="NCBI Taxonomy" id="285676"/>
    <lineage>
        <taxon>Bacteria</taxon>
        <taxon>Bacillati</taxon>
        <taxon>Actinomycetota</taxon>
        <taxon>Actinomycetes</taxon>
        <taxon>Micromonosporales</taxon>
        <taxon>Micromonosporaceae</taxon>
        <taxon>Micromonospora</taxon>
    </lineage>
</organism>
<reference evidence="1 2" key="1">
    <citation type="submission" date="2018-03" db="EMBL/GenBank/DDBJ databases">
        <title>Genomic framework for the identification of Micromonospora saelicesensis and Micromonospora noduli.</title>
        <authorList>
            <person name="Riesco R."/>
            <person name="Trujillo M.E."/>
        </authorList>
    </citation>
    <scope>NUCLEOTIDE SEQUENCE [LARGE SCALE GENOMIC DNA]</scope>
    <source>
        <strain evidence="1 2">GAR05</strain>
    </source>
</reference>
<gene>
    <name evidence="1" type="ORF">GAR05_03742</name>
</gene>
<dbReference type="SUPFAM" id="SSF55486">
    <property type="entry name" value="Metalloproteases ('zincins'), catalytic domain"/>
    <property type="match status" value="1"/>
</dbReference>
<protein>
    <recommendedName>
        <fullName evidence="3">Zn-dependent protease with MMP-like domain</fullName>
    </recommendedName>
</protein>
<proteinExistence type="predicted"/>
<dbReference type="Pfam" id="PF06262">
    <property type="entry name" value="Zincin_1"/>
    <property type="match status" value="1"/>
</dbReference>
<dbReference type="InterPro" id="IPR038555">
    <property type="entry name" value="Zincin_1_sf"/>
</dbReference>
<comment type="caution">
    <text evidence="1">The sequence shown here is derived from an EMBL/GenBank/DDBJ whole genome shotgun (WGS) entry which is preliminary data.</text>
</comment>
<accession>A0ABX9CHR9</accession>